<evidence type="ECO:0000256" key="2">
    <source>
        <dbReference type="ARBA" id="ARBA00022670"/>
    </source>
</evidence>
<keyword evidence="10" id="KW-1185">Reference proteome</keyword>
<feature type="domain" description="Peptidase M1 membrane alanine aminopeptidase" evidence="8">
    <location>
        <begin position="4"/>
        <end position="109"/>
    </location>
</feature>
<keyword evidence="2" id="KW-0645">Protease</keyword>
<evidence type="ECO:0000313" key="10">
    <source>
        <dbReference type="Proteomes" id="UP000708208"/>
    </source>
</evidence>
<evidence type="ECO:0000313" key="9">
    <source>
        <dbReference type="EMBL" id="CAG7721755.1"/>
    </source>
</evidence>
<gene>
    <name evidence="9" type="ORF">AFUS01_LOCUS10949</name>
</gene>
<feature type="binding site" evidence="7">
    <location>
        <position position="81"/>
    </location>
    <ligand>
        <name>Zn(2+)</name>
        <dbReference type="ChEBI" id="CHEBI:29105"/>
        <note>catalytic</note>
    </ligand>
</feature>
<name>A0A8J2P176_9HEXA</name>
<feature type="binding site" evidence="7">
    <location>
        <position position="60"/>
    </location>
    <ligand>
        <name>Zn(2+)</name>
        <dbReference type="ChEBI" id="CHEBI:29105"/>
        <note>catalytic</note>
    </ligand>
</feature>
<keyword evidence="6" id="KW-0482">Metalloprotease</keyword>
<reference evidence="9" key="1">
    <citation type="submission" date="2021-06" db="EMBL/GenBank/DDBJ databases">
        <authorList>
            <person name="Hodson N. C."/>
            <person name="Mongue J. A."/>
            <person name="Jaron S. K."/>
        </authorList>
    </citation>
    <scope>NUCLEOTIDE SEQUENCE</scope>
</reference>
<protein>
    <recommendedName>
        <fullName evidence="8">Peptidase M1 membrane alanine aminopeptidase domain-containing protein</fullName>
    </recommendedName>
</protein>
<dbReference type="EMBL" id="CAJVCH010082514">
    <property type="protein sequence ID" value="CAG7721755.1"/>
    <property type="molecule type" value="Genomic_DNA"/>
</dbReference>
<dbReference type="PANTHER" id="PTHR45726:SF3">
    <property type="entry name" value="LEUKOTRIENE A-4 HYDROLASE"/>
    <property type="match status" value="1"/>
</dbReference>
<sequence>MLATAEKICGEYVWGRYDILLLPPSFPYGGMENPSLTFVTPTLLTGDKSLADVIPNKSTHSWTGNLLTNKNLEHFWFWLNEGFTRFVERKIVGRLGGEARRQFSSHLSWSELIDCVKALWPNNTHSVSCRPLRCGSRR</sequence>
<dbReference type="GO" id="GO:0005829">
    <property type="term" value="C:cytosol"/>
    <property type="evidence" value="ECO:0007669"/>
    <property type="project" value="TreeGrafter"/>
</dbReference>
<dbReference type="AlphaFoldDB" id="A0A8J2P176"/>
<dbReference type="GO" id="GO:0004301">
    <property type="term" value="F:epoxide hydrolase activity"/>
    <property type="evidence" value="ECO:0007669"/>
    <property type="project" value="TreeGrafter"/>
</dbReference>
<dbReference type="InterPro" id="IPR014782">
    <property type="entry name" value="Peptidase_M1_dom"/>
</dbReference>
<dbReference type="GO" id="GO:0008237">
    <property type="term" value="F:metallopeptidase activity"/>
    <property type="evidence" value="ECO:0007669"/>
    <property type="project" value="UniProtKB-KW"/>
</dbReference>
<dbReference type="Pfam" id="PF01433">
    <property type="entry name" value="Peptidase_M1"/>
    <property type="match status" value="1"/>
</dbReference>
<evidence type="ECO:0000256" key="4">
    <source>
        <dbReference type="ARBA" id="ARBA00022801"/>
    </source>
</evidence>
<keyword evidence="5 7" id="KW-0862">Zinc</keyword>
<dbReference type="FunFam" id="3.30.2010.30:FF:000001">
    <property type="entry name" value="Leukotriene A(4) hydrolase"/>
    <property type="match status" value="1"/>
</dbReference>
<keyword evidence="3 7" id="KW-0479">Metal-binding</keyword>
<dbReference type="OrthoDB" id="79562at2759"/>
<evidence type="ECO:0000256" key="5">
    <source>
        <dbReference type="ARBA" id="ARBA00022833"/>
    </source>
</evidence>
<evidence type="ECO:0000256" key="3">
    <source>
        <dbReference type="ARBA" id="ARBA00022723"/>
    </source>
</evidence>
<organism evidence="9 10">
    <name type="scientific">Allacma fusca</name>
    <dbReference type="NCBI Taxonomy" id="39272"/>
    <lineage>
        <taxon>Eukaryota</taxon>
        <taxon>Metazoa</taxon>
        <taxon>Ecdysozoa</taxon>
        <taxon>Arthropoda</taxon>
        <taxon>Hexapoda</taxon>
        <taxon>Collembola</taxon>
        <taxon>Symphypleona</taxon>
        <taxon>Sminthuridae</taxon>
        <taxon>Allacma</taxon>
    </lineage>
</organism>
<evidence type="ECO:0000259" key="8">
    <source>
        <dbReference type="Pfam" id="PF01433"/>
    </source>
</evidence>
<evidence type="ECO:0000256" key="7">
    <source>
        <dbReference type="PIRSR" id="PIRSR634015-3"/>
    </source>
</evidence>
<dbReference type="PANTHER" id="PTHR45726">
    <property type="entry name" value="LEUKOTRIENE A-4 HYDROLASE"/>
    <property type="match status" value="1"/>
</dbReference>
<dbReference type="GO" id="GO:0004177">
    <property type="term" value="F:aminopeptidase activity"/>
    <property type="evidence" value="ECO:0007669"/>
    <property type="project" value="TreeGrafter"/>
</dbReference>
<comment type="similarity">
    <text evidence="1">Belongs to the peptidase M1 family.</text>
</comment>
<dbReference type="Proteomes" id="UP000708208">
    <property type="component" value="Unassembled WGS sequence"/>
</dbReference>
<accession>A0A8J2P176</accession>
<evidence type="ECO:0000256" key="1">
    <source>
        <dbReference type="ARBA" id="ARBA00010136"/>
    </source>
</evidence>
<dbReference type="GO" id="GO:0043171">
    <property type="term" value="P:peptide catabolic process"/>
    <property type="evidence" value="ECO:0007669"/>
    <property type="project" value="TreeGrafter"/>
</dbReference>
<proteinExistence type="inferred from homology"/>
<dbReference type="InterPro" id="IPR034015">
    <property type="entry name" value="M1_LTA4H"/>
</dbReference>
<dbReference type="GO" id="GO:0006508">
    <property type="term" value="P:proteolysis"/>
    <property type="evidence" value="ECO:0007669"/>
    <property type="project" value="UniProtKB-KW"/>
</dbReference>
<comment type="cofactor">
    <cofactor evidence="7">
        <name>Zn(2+)</name>
        <dbReference type="ChEBI" id="CHEBI:29105"/>
    </cofactor>
    <text evidence="7">Binds 1 zinc ion per subunit.</text>
</comment>
<comment type="caution">
    <text evidence="9">The sequence shown here is derived from an EMBL/GenBank/DDBJ whole genome shotgun (WGS) entry which is preliminary data.</text>
</comment>
<keyword evidence="4" id="KW-0378">Hydrolase</keyword>
<dbReference type="GO" id="GO:0008270">
    <property type="term" value="F:zinc ion binding"/>
    <property type="evidence" value="ECO:0007669"/>
    <property type="project" value="InterPro"/>
</dbReference>
<evidence type="ECO:0000256" key="6">
    <source>
        <dbReference type="ARBA" id="ARBA00023049"/>
    </source>
</evidence>